<feature type="region of interest" description="Disordered" evidence="6">
    <location>
        <begin position="104"/>
        <end position="129"/>
    </location>
</feature>
<feature type="transmembrane region" description="Helical" evidence="7">
    <location>
        <begin position="27"/>
        <end position="46"/>
    </location>
</feature>
<comment type="subcellular location">
    <subcellularLocation>
        <location evidence="1">Membrane</location>
        <topology evidence="1">Multi-pass membrane protein</topology>
    </subcellularLocation>
</comment>
<accession>A0A2T0JNH2</accession>
<comment type="similarity">
    <text evidence="2">Belongs to the autoinducer-2 exporter (AI-2E) (TC 2.A.86) family.</text>
</comment>
<evidence type="ECO:0000256" key="7">
    <source>
        <dbReference type="SAM" id="Phobius"/>
    </source>
</evidence>
<dbReference type="InterPro" id="IPR002549">
    <property type="entry name" value="AI-2E-like"/>
</dbReference>
<keyword evidence="5 7" id="KW-0472">Membrane</keyword>
<proteinExistence type="inferred from homology"/>
<gene>
    <name evidence="8" type="ORF">CLV67_13732</name>
</gene>
<feature type="transmembrane region" description="Helical" evidence="7">
    <location>
        <begin position="66"/>
        <end position="87"/>
    </location>
</feature>
<evidence type="ECO:0000256" key="3">
    <source>
        <dbReference type="ARBA" id="ARBA00022692"/>
    </source>
</evidence>
<protein>
    <submittedName>
        <fullName evidence="8">Uncharacterized protein DUF20</fullName>
    </submittedName>
</protein>
<dbReference type="Proteomes" id="UP000239415">
    <property type="component" value="Unassembled WGS sequence"/>
</dbReference>
<dbReference type="AlphaFoldDB" id="A0A2T0JNH2"/>
<keyword evidence="4 7" id="KW-1133">Transmembrane helix</keyword>
<dbReference type="GO" id="GO:0016020">
    <property type="term" value="C:membrane"/>
    <property type="evidence" value="ECO:0007669"/>
    <property type="project" value="UniProtKB-SubCell"/>
</dbReference>
<evidence type="ECO:0000313" key="8">
    <source>
        <dbReference type="EMBL" id="PRX09167.1"/>
    </source>
</evidence>
<evidence type="ECO:0000256" key="2">
    <source>
        <dbReference type="ARBA" id="ARBA00009773"/>
    </source>
</evidence>
<comment type="caution">
    <text evidence="8">The sequence shown here is derived from an EMBL/GenBank/DDBJ whole genome shotgun (WGS) entry which is preliminary data.</text>
</comment>
<evidence type="ECO:0000256" key="5">
    <source>
        <dbReference type="ARBA" id="ARBA00023136"/>
    </source>
</evidence>
<evidence type="ECO:0000256" key="1">
    <source>
        <dbReference type="ARBA" id="ARBA00004141"/>
    </source>
</evidence>
<evidence type="ECO:0000313" key="9">
    <source>
        <dbReference type="Proteomes" id="UP000239415"/>
    </source>
</evidence>
<keyword evidence="3 7" id="KW-0812">Transmembrane</keyword>
<evidence type="ECO:0000256" key="4">
    <source>
        <dbReference type="ARBA" id="ARBA00022989"/>
    </source>
</evidence>
<organism evidence="8 9">
    <name type="scientific">Actinoplanes italicus</name>
    <dbReference type="NCBI Taxonomy" id="113567"/>
    <lineage>
        <taxon>Bacteria</taxon>
        <taxon>Bacillati</taxon>
        <taxon>Actinomycetota</taxon>
        <taxon>Actinomycetes</taxon>
        <taxon>Micromonosporales</taxon>
        <taxon>Micromonosporaceae</taxon>
        <taxon>Actinoplanes</taxon>
    </lineage>
</organism>
<dbReference type="EMBL" id="PVMZ01000037">
    <property type="protein sequence ID" value="PRX09167.1"/>
    <property type="molecule type" value="Genomic_DNA"/>
</dbReference>
<keyword evidence="9" id="KW-1185">Reference proteome</keyword>
<dbReference type="Pfam" id="PF01594">
    <property type="entry name" value="AI-2E_transport"/>
    <property type="match status" value="1"/>
</dbReference>
<sequence length="129" mass="13321">MFPEVFSSAADPIPPAGLALLEGGADLMIVVIVAYSVVNFVIQSIIQPKLVADAVNISLSVTFLSLVFWTFVIGPVGAILAVPLTLLGKSLLFDVDQDTRWMSGLLEGGSAPPEVEPETSPGDAPAAAG</sequence>
<reference evidence="8 9" key="1">
    <citation type="submission" date="2018-03" db="EMBL/GenBank/DDBJ databases">
        <title>Genomic Encyclopedia of Archaeal and Bacterial Type Strains, Phase II (KMG-II): from individual species to whole genera.</title>
        <authorList>
            <person name="Goeker M."/>
        </authorList>
    </citation>
    <scope>NUCLEOTIDE SEQUENCE [LARGE SCALE GENOMIC DNA]</scope>
    <source>
        <strain evidence="8 9">DSM 43146</strain>
    </source>
</reference>
<name>A0A2T0JNH2_9ACTN</name>
<evidence type="ECO:0000256" key="6">
    <source>
        <dbReference type="SAM" id="MobiDB-lite"/>
    </source>
</evidence>